<keyword evidence="7" id="KW-0067">ATP-binding</keyword>
<dbReference type="Pfam" id="PF17191">
    <property type="entry name" value="RecG_wedge"/>
    <property type="match status" value="1"/>
</dbReference>
<dbReference type="SUPFAM" id="SSF50249">
    <property type="entry name" value="Nucleic acid-binding proteins"/>
    <property type="match status" value="1"/>
</dbReference>
<dbReference type="CDD" id="cd17992">
    <property type="entry name" value="DEXHc_RecG"/>
    <property type="match status" value="1"/>
</dbReference>
<keyword evidence="4" id="KW-0227">DNA damage</keyword>
<accession>A0A3B1AJ28</accession>
<feature type="domain" description="Helicase C-terminal" evidence="18">
    <location>
        <begin position="473"/>
        <end position="630"/>
    </location>
</feature>
<organism evidence="19">
    <name type="scientific">hydrothermal vent metagenome</name>
    <dbReference type="NCBI Taxonomy" id="652676"/>
    <lineage>
        <taxon>unclassified sequences</taxon>
        <taxon>metagenomes</taxon>
        <taxon>ecological metagenomes</taxon>
    </lineage>
</organism>
<dbReference type="AlphaFoldDB" id="A0A3B1AJ28"/>
<reference evidence="19" key="1">
    <citation type="submission" date="2018-06" db="EMBL/GenBank/DDBJ databases">
        <authorList>
            <person name="Zhirakovskaya E."/>
        </authorList>
    </citation>
    <scope>NUCLEOTIDE SEQUENCE</scope>
</reference>
<evidence type="ECO:0000256" key="9">
    <source>
        <dbReference type="ARBA" id="ARBA00023172"/>
    </source>
</evidence>
<evidence type="ECO:0000256" key="5">
    <source>
        <dbReference type="ARBA" id="ARBA00022801"/>
    </source>
</evidence>
<dbReference type="InterPro" id="IPR027417">
    <property type="entry name" value="P-loop_NTPase"/>
</dbReference>
<comment type="catalytic activity">
    <reaction evidence="12">
        <text>Couples ATP hydrolysis with the unwinding of duplex DNA by translocating in the 3'-5' direction.</text>
        <dbReference type="EC" id="5.6.2.4"/>
    </reaction>
</comment>
<gene>
    <name evidence="19" type="ORF">MNBD_GAMMA21-2379</name>
</gene>
<keyword evidence="8" id="KW-0238">DNA-binding</keyword>
<keyword evidence="3" id="KW-0547">Nucleotide-binding</keyword>
<evidence type="ECO:0000256" key="10">
    <source>
        <dbReference type="ARBA" id="ARBA00023204"/>
    </source>
</evidence>
<dbReference type="InterPro" id="IPR047112">
    <property type="entry name" value="RecG/Mfd"/>
</dbReference>
<dbReference type="GO" id="GO:0005524">
    <property type="term" value="F:ATP binding"/>
    <property type="evidence" value="ECO:0007669"/>
    <property type="project" value="UniProtKB-KW"/>
</dbReference>
<keyword evidence="5 19" id="KW-0378">Hydrolase</keyword>
<dbReference type="InterPro" id="IPR004609">
    <property type="entry name" value="ATP-dep_DNA_helicase_RecG"/>
</dbReference>
<dbReference type="InterPro" id="IPR001650">
    <property type="entry name" value="Helicase_C-like"/>
</dbReference>
<evidence type="ECO:0000256" key="16">
    <source>
        <dbReference type="ARBA" id="ARBA00049819"/>
    </source>
</evidence>
<protein>
    <recommendedName>
        <fullName evidence="2">ATP-dependent DNA helicase RecG</fullName>
        <ecNumber evidence="13">5.6.2.4</ecNumber>
    </recommendedName>
    <alternativeName>
        <fullName evidence="15">DNA branch migration protein RecG</fullName>
    </alternativeName>
    <alternativeName>
        <fullName evidence="16">Probable DNA 3'-5' helicase RecG</fullName>
    </alternativeName>
</protein>
<dbReference type="InterPro" id="IPR033454">
    <property type="entry name" value="RecG_wedge"/>
</dbReference>
<dbReference type="SUPFAM" id="SSF52540">
    <property type="entry name" value="P-loop containing nucleoside triphosphate hydrolases"/>
    <property type="match status" value="2"/>
</dbReference>
<proteinExistence type="inferred from homology"/>
<dbReference type="Pfam" id="PF19833">
    <property type="entry name" value="RecG_dom3_C"/>
    <property type="match status" value="1"/>
</dbReference>
<dbReference type="GO" id="GO:0003677">
    <property type="term" value="F:DNA binding"/>
    <property type="evidence" value="ECO:0007669"/>
    <property type="project" value="UniProtKB-KW"/>
</dbReference>
<keyword evidence="10" id="KW-0234">DNA repair</keyword>
<dbReference type="InterPro" id="IPR045562">
    <property type="entry name" value="RecG_dom3_C"/>
</dbReference>
<sequence length="695" mass="78961">MFNASSTNLTQLKGVGPRVAEKLARLNIHCIEDILFHFPFRYEDRTRIVPIGKLRVGDHAVIQATVELSEIKFGRRRMLLTQVSDGTGTLSLRFFHFNAQQKAALSRGVKIQCYGEVRKGARQLEMIHPEYKYSTEQDDLAEVEEVLTPIYPTTEGLHQLTLRQLSEQALTLLKQNKLKLNELLPAEILEKNELPELIPSIEYIHRPPPDAPVYDLQEHRHIMQERFAIEELLAHTSSLRLLRNKNRDQSARVLNNSIRLEPLMLDNLPFKLTSAQSRVINEVKHDLQQAEPMQRLVQGDVGSGKTMVAVFAALQAVESGYQVAIMAPTEILAEQHYRNMQVWFEKLDIKLAWLTGKLKTKPRREALAAIADHEAQVIVGTHALFQQEVEFAKLGLVVIDEQHRFGVHQRLALREKGKQQGFYPHQLIMTATPIPRTLAMTVYADLDVSIIDELPPGRKPVETVVIPDSRREEIVQRVVKVSEQGRQIYWVCSLIEESEVLQCQAAEDTANLLADALPDVRIGLVHGRLKPEQKEQVMNHFKQHELDLIVATTVIEVGVDVPNASLMIIENAERFGLAQLHQLRGRVGRGNQDSACVLMYHGNLAQNARQRLAVMRETNDGFVIAQKDLELRGAGEVLGTRQTGEMQMLIADIFKHQHLLPIVNRWTDTLVAEHPEQTQLLIQRWVGNREQFASV</sequence>
<evidence type="ECO:0000256" key="4">
    <source>
        <dbReference type="ARBA" id="ARBA00022763"/>
    </source>
</evidence>
<dbReference type="Gene3D" id="3.40.50.300">
    <property type="entry name" value="P-loop containing nucleotide triphosphate hydrolases"/>
    <property type="match status" value="2"/>
</dbReference>
<evidence type="ECO:0000256" key="8">
    <source>
        <dbReference type="ARBA" id="ARBA00023125"/>
    </source>
</evidence>
<dbReference type="InterPro" id="IPR011545">
    <property type="entry name" value="DEAD/DEAH_box_helicase_dom"/>
</dbReference>
<dbReference type="InterPro" id="IPR012340">
    <property type="entry name" value="NA-bd_OB-fold"/>
</dbReference>
<dbReference type="GO" id="GO:0043138">
    <property type="term" value="F:3'-5' DNA helicase activity"/>
    <property type="evidence" value="ECO:0007669"/>
    <property type="project" value="UniProtKB-EC"/>
</dbReference>
<dbReference type="Gene3D" id="2.40.50.140">
    <property type="entry name" value="Nucleic acid-binding proteins"/>
    <property type="match status" value="1"/>
</dbReference>
<keyword evidence="9" id="KW-0233">DNA recombination</keyword>
<dbReference type="FunFam" id="3.40.50.300:FF:000391">
    <property type="entry name" value="ATP-dependent DNA helicase RecG"/>
    <property type="match status" value="1"/>
</dbReference>
<evidence type="ECO:0000256" key="15">
    <source>
        <dbReference type="ARBA" id="ARBA00049803"/>
    </source>
</evidence>
<evidence type="ECO:0000256" key="12">
    <source>
        <dbReference type="ARBA" id="ARBA00034617"/>
    </source>
</evidence>
<evidence type="ECO:0000256" key="14">
    <source>
        <dbReference type="ARBA" id="ARBA00048988"/>
    </source>
</evidence>
<dbReference type="PANTHER" id="PTHR47964">
    <property type="entry name" value="ATP-DEPENDENT DNA HELICASE HOMOLOG RECG, CHLOROPLASTIC"/>
    <property type="match status" value="1"/>
</dbReference>
<dbReference type="EMBL" id="UOFR01000070">
    <property type="protein sequence ID" value="VAW99853.1"/>
    <property type="molecule type" value="Genomic_DNA"/>
</dbReference>
<evidence type="ECO:0000259" key="17">
    <source>
        <dbReference type="PROSITE" id="PS51192"/>
    </source>
</evidence>
<dbReference type="SMART" id="SM00487">
    <property type="entry name" value="DEXDc"/>
    <property type="match status" value="1"/>
</dbReference>
<keyword evidence="6 19" id="KW-0347">Helicase</keyword>
<name>A0A3B1AJ28_9ZZZZ</name>
<dbReference type="EC" id="5.6.2.4" evidence="13"/>
<dbReference type="NCBIfam" id="NF008165">
    <property type="entry name" value="PRK10917.1-3"/>
    <property type="match status" value="1"/>
</dbReference>
<dbReference type="GO" id="GO:0006310">
    <property type="term" value="P:DNA recombination"/>
    <property type="evidence" value="ECO:0007669"/>
    <property type="project" value="UniProtKB-KW"/>
</dbReference>
<evidence type="ECO:0000256" key="6">
    <source>
        <dbReference type="ARBA" id="ARBA00022806"/>
    </source>
</evidence>
<dbReference type="PROSITE" id="PS51192">
    <property type="entry name" value="HELICASE_ATP_BIND_1"/>
    <property type="match status" value="1"/>
</dbReference>
<dbReference type="Pfam" id="PF00270">
    <property type="entry name" value="DEAD"/>
    <property type="match status" value="1"/>
</dbReference>
<evidence type="ECO:0000313" key="19">
    <source>
        <dbReference type="EMBL" id="VAW99853.1"/>
    </source>
</evidence>
<evidence type="ECO:0000256" key="7">
    <source>
        <dbReference type="ARBA" id="ARBA00022840"/>
    </source>
</evidence>
<comment type="catalytic activity">
    <reaction evidence="14">
        <text>ATP + H2O = ADP + phosphate + H(+)</text>
        <dbReference type="Rhea" id="RHEA:13065"/>
        <dbReference type="ChEBI" id="CHEBI:15377"/>
        <dbReference type="ChEBI" id="CHEBI:15378"/>
        <dbReference type="ChEBI" id="CHEBI:30616"/>
        <dbReference type="ChEBI" id="CHEBI:43474"/>
        <dbReference type="ChEBI" id="CHEBI:456216"/>
        <dbReference type="EC" id="5.6.2.4"/>
    </reaction>
</comment>
<keyword evidence="11" id="KW-0413">Isomerase</keyword>
<evidence type="ECO:0000256" key="11">
    <source>
        <dbReference type="ARBA" id="ARBA00023235"/>
    </source>
</evidence>
<dbReference type="Pfam" id="PF00271">
    <property type="entry name" value="Helicase_C"/>
    <property type="match status" value="1"/>
</dbReference>
<dbReference type="PROSITE" id="PS51194">
    <property type="entry name" value="HELICASE_CTER"/>
    <property type="match status" value="1"/>
</dbReference>
<dbReference type="InterPro" id="IPR014001">
    <property type="entry name" value="Helicase_ATP-bd"/>
</dbReference>
<dbReference type="NCBIfam" id="TIGR00643">
    <property type="entry name" value="recG"/>
    <property type="match status" value="1"/>
</dbReference>
<dbReference type="NCBIfam" id="NF008168">
    <property type="entry name" value="PRK10917.2-2"/>
    <property type="match status" value="1"/>
</dbReference>
<feature type="domain" description="Helicase ATP-binding" evidence="17">
    <location>
        <begin position="286"/>
        <end position="451"/>
    </location>
</feature>
<comment type="similarity">
    <text evidence="1">Belongs to the helicase family. RecG subfamily.</text>
</comment>
<evidence type="ECO:0000256" key="3">
    <source>
        <dbReference type="ARBA" id="ARBA00022741"/>
    </source>
</evidence>
<dbReference type="GO" id="GO:0016887">
    <property type="term" value="F:ATP hydrolysis activity"/>
    <property type="evidence" value="ECO:0007669"/>
    <property type="project" value="RHEA"/>
</dbReference>
<evidence type="ECO:0000256" key="1">
    <source>
        <dbReference type="ARBA" id="ARBA00007504"/>
    </source>
</evidence>
<evidence type="ECO:0000259" key="18">
    <source>
        <dbReference type="PROSITE" id="PS51194"/>
    </source>
</evidence>
<dbReference type="GO" id="GO:0006281">
    <property type="term" value="P:DNA repair"/>
    <property type="evidence" value="ECO:0007669"/>
    <property type="project" value="UniProtKB-KW"/>
</dbReference>
<dbReference type="CDD" id="cd04488">
    <property type="entry name" value="RecG_wedge_OBF"/>
    <property type="match status" value="1"/>
</dbReference>
<evidence type="ECO:0000256" key="13">
    <source>
        <dbReference type="ARBA" id="ARBA00034808"/>
    </source>
</evidence>
<dbReference type="NCBIfam" id="NF008163">
    <property type="entry name" value="PRK10917.1-1"/>
    <property type="match status" value="1"/>
</dbReference>
<dbReference type="NCBIfam" id="NF008166">
    <property type="entry name" value="PRK10917.1-4"/>
    <property type="match status" value="1"/>
</dbReference>
<dbReference type="SMART" id="SM00490">
    <property type="entry name" value="HELICc"/>
    <property type="match status" value="1"/>
</dbReference>
<evidence type="ECO:0000256" key="2">
    <source>
        <dbReference type="ARBA" id="ARBA00017846"/>
    </source>
</evidence>
<dbReference type="PANTHER" id="PTHR47964:SF1">
    <property type="entry name" value="ATP-DEPENDENT DNA HELICASE HOMOLOG RECG, CHLOROPLASTIC"/>
    <property type="match status" value="1"/>
</dbReference>